<dbReference type="AlphaFoldDB" id="A0A401PNE3"/>
<feature type="compositionally biased region" description="Acidic residues" evidence="2">
    <location>
        <begin position="71"/>
        <end position="85"/>
    </location>
</feature>
<dbReference type="PANTHER" id="PTHR31833:SF2">
    <property type="entry name" value="UPF0690 PROTEIN C1ORF52"/>
    <property type="match status" value="1"/>
</dbReference>
<keyword evidence="4" id="KW-1185">Reference proteome</keyword>
<evidence type="ECO:0000256" key="1">
    <source>
        <dbReference type="ARBA" id="ARBA00008407"/>
    </source>
</evidence>
<feature type="region of interest" description="Disordered" evidence="2">
    <location>
        <begin position="53"/>
        <end position="118"/>
    </location>
</feature>
<dbReference type="OMA" id="MAVKWSS"/>
<accession>A0A401PNE3</accession>
<comment type="caution">
    <text evidence="3">The sequence shown here is derived from an EMBL/GenBank/DDBJ whole genome shotgun (WGS) entry which is preliminary data.</text>
</comment>
<dbReference type="OrthoDB" id="1906229at2759"/>
<reference evidence="3 4" key="1">
    <citation type="journal article" date="2018" name="Nat. Ecol. Evol.">
        <title>Shark genomes provide insights into elasmobranch evolution and the origin of vertebrates.</title>
        <authorList>
            <person name="Hara Y"/>
            <person name="Yamaguchi K"/>
            <person name="Onimaru K"/>
            <person name="Kadota M"/>
            <person name="Koyanagi M"/>
            <person name="Keeley SD"/>
            <person name="Tatsumi K"/>
            <person name="Tanaka K"/>
            <person name="Motone F"/>
            <person name="Kageyama Y"/>
            <person name="Nozu R"/>
            <person name="Adachi N"/>
            <person name="Nishimura O"/>
            <person name="Nakagawa R"/>
            <person name="Tanegashima C"/>
            <person name="Kiyatake I"/>
            <person name="Matsumoto R"/>
            <person name="Murakumo K"/>
            <person name="Nishida K"/>
            <person name="Terakita A"/>
            <person name="Kuratani S"/>
            <person name="Sato K"/>
            <person name="Hyodo S Kuraku.S."/>
        </authorList>
    </citation>
    <scope>NUCLEOTIDE SEQUENCE [LARGE SCALE GENOMIC DNA]</scope>
</reference>
<evidence type="ECO:0000313" key="3">
    <source>
        <dbReference type="EMBL" id="GCB74635.1"/>
    </source>
</evidence>
<dbReference type="EMBL" id="BFAA01001047">
    <property type="protein sequence ID" value="GCB74635.1"/>
    <property type="molecule type" value="Genomic_DNA"/>
</dbReference>
<comment type="similarity">
    <text evidence="1">Belongs to the UPF0690 family.</text>
</comment>
<dbReference type="Pfam" id="PF15559">
    <property type="entry name" value="DUF4660"/>
    <property type="match status" value="1"/>
</dbReference>
<proteinExistence type="inferred from homology"/>
<dbReference type="PANTHER" id="PTHR31833">
    <property type="entry name" value="UPF0690 PROTEIN C1ORF52"/>
    <property type="match status" value="1"/>
</dbReference>
<dbReference type="InterPro" id="IPR029089">
    <property type="entry name" value="DUF4660"/>
</dbReference>
<dbReference type="Proteomes" id="UP000288216">
    <property type="component" value="Unassembled WGS sequence"/>
</dbReference>
<evidence type="ECO:0000256" key="2">
    <source>
        <dbReference type="SAM" id="MobiDB-lite"/>
    </source>
</evidence>
<organism evidence="3 4">
    <name type="scientific">Scyliorhinus torazame</name>
    <name type="common">Cloudy catshark</name>
    <name type="synonym">Catulus torazame</name>
    <dbReference type="NCBI Taxonomy" id="75743"/>
    <lineage>
        <taxon>Eukaryota</taxon>
        <taxon>Metazoa</taxon>
        <taxon>Chordata</taxon>
        <taxon>Craniata</taxon>
        <taxon>Vertebrata</taxon>
        <taxon>Chondrichthyes</taxon>
        <taxon>Elasmobranchii</taxon>
        <taxon>Galeomorphii</taxon>
        <taxon>Galeoidea</taxon>
        <taxon>Carcharhiniformes</taxon>
        <taxon>Scyliorhinidae</taxon>
        <taxon>Scyliorhinus</taxon>
    </lineage>
</organism>
<gene>
    <name evidence="3" type="ORF">scyTo_0003726</name>
</gene>
<sequence length="131" mass="15367">MRCRRLKMINCSRKPPKEFKVWKTNAVPPPETYAVEEQKPPLGVDMAVKWSSMYQDNGDDAPQRKGALLPEEPEISDSDEEDAEDPSAKKRKIETFQQKEKRKRNQGQANREKSFVEEEKRILRQEFCLKD</sequence>
<protein>
    <submittedName>
        <fullName evidence="3">Uncharacterized protein</fullName>
    </submittedName>
</protein>
<evidence type="ECO:0000313" key="4">
    <source>
        <dbReference type="Proteomes" id="UP000288216"/>
    </source>
</evidence>
<name>A0A401PNE3_SCYTO</name>